<dbReference type="RefSeq" id="XP_017986576.1">
    <property type="nucleotide sequence ID" value="XM_018131536.1"/>
</dbReference>
<keyword evidence="6" id="KW-1185">Reference proteome</keyword>
<feature type="domain" description="SHSP" evidence="4">
    <location>
        <begin position="47"/>
        <end position="166"/>
    </location>
</feature>
<evidence type="ECO:0000256" key="3">
    <source>
        <dbReference type="RuleBase" id="RU003616"/>
    </source>
</evidence>
<dbReference type="STRING" id="45286.A0A109UY05"/>
<keyword evidence="1" id="KW-0346">Stress response</keyword>
<dbReference type="InterPro" id="IPR002068">
    <property type="entry name" value="A-crystallin/Hsp20_dom"/>
</dbReference>
<gene>
    <name evidence="5" type="ORF">AW171_hschr31419</name>
</gene>
<name>A0A109UY05_9SACH</name>
<evidence type="ECO:0000313" key="6">
    <source>
        <dbReference type="Proteomes" id="UP000243052"/>
    </source>
</evidence>
<evidence type="ECO:0000259" key="4">
    <source>
        <dbReference type="PROSITE" id="PS01031"/>
    </source>
</evidence>
<accession>A0A109UY05</accession>
<dbReference type="EMBL" id="CP014243">
    <property type="protein sequence ID" value="AMD19580.1"/>
    <property type="molecule type" value="Genomic_DNA"/>
</dbReference>
<dbReference type="CDD" id="cd06464">
    <property type="entry name" value="ACD_sHsps-like"/>
    <property type="match status" value="1"/>
</dbReference>
<dbReference type="OrthoDB" id="5511210at2759"/>
<dbReference type="SUPFAM" id="SSF49764">
    <property type="entry name" value="HSP20-like chaperones"/>
    <property type="match status" value="1"/>
</dbReference>
<comment type="similarity">
    <text evidence="2 3">Belongs to the small heat shock protein (HSP20) family.</text>
</comment>
<dbReference type="PANTHER" id="PTHR11527">
    <property type="entry name" value="HEAT-SHOCK PROTEIN 20 FAMILY MEMBER"/>
    <property type="match status" value="1"/>
</dbReference>
<dbReference type="InterPro" id="IPR008978">
    <property type="entry name" value="HSP20-like_chaperone"/>
</dbReference>
<sequence>MSLRSPFYDFFDAINQEVDSFNNRYLGDLTRNKSLVKPNSGRVGKWLSSVEIIPPVDLIEHNDYYEIHASIPGVKNGEDINLELHEDKNEVVISGNVPARETEENRDGWRIKECASGSFTRVVELPPQPKIDPEKIEASYNNGVLTLKLQKLPPAERKKVHKIQIASS</sequence>
<dbReference type="PROSITE" id="PS01031">
    <property type="entry name" value="SHSP"/>
    <property type="match status" value="1"/>
</dbReference>
<protein>
    <submittedName>
        <fullName evidence="5">HCL571Cp</fullName>
    </submittedName>
</protein>
<dbReference type="InterPro" id="IPR031107">
    <property type="entry name" value="Small_HSP"/>
</dbReference>
<dbReference type="AlphaFoldDB" id="A0A109UY05"/>
<evidence type="ECO:0000256" key="2">
    <source>
        <dbReference type="PROSITE-ProRule" id="PRU00285"/>
    </source>
</evidence>
<reference evidence="5 6" key="1">
    <citation type="submission" date="2016-01" db="EMBL/GenBank/DDBJ databases">
        <title>Genome sequence of the yeast Holleya sinecauda.</title>
        <authorList>
            <person name="Dietrich F.S."/>
        </authorList>
    </citation>
    <scope>NUCLEOTIDE SEQUENCE [LARGE SCALE GENOMIC DNA]</scope>
    <source>
        <strain evidence="5 6">ATCC 58844</strain>
    </source>
</reference>
<organism evidence="5 6">
    <name type="scientific">Eremothecium sinecaudum</name>
    <dbReference type="NCBI Taxonomy" id="45286"/>
    <lineage>
        <taxon>Eukaryota</taxon>
        <taxon>Fungi</taxon>
        <taxon>Dikarya</taxon>
        <taxon>Ascomycota</taxon>
        <taxon>Saccharomycotina</taxon>
        <taxon>Saccharomycetes</taxon>
        <taxon>Saccharomycetales</taxon>
        <taxon>Saccharomycetaceae</taxon>
        <taxon>Eremothecium</taxon>
    </lineage>
</organism>
<proteinExistence type="inferred from homology"/>
<dbReference type="GeneID" id="28722784"/>
<evidence type="ECO:0000313" key="5">
    <source>
        <dbReference type="EMBL" id="AMD19580.1"/>
    </source>
</evidence>
<dbReference type="Proteomes" id="UP000243052">
    <property type="component" value="Chromosome iii"/>
</dbReference>
<dbReference type="Pfam" id="PF00011">
    <property type="entry name" value="HSP20"/>
    <property type="match status" value="1"/>
</dbReference>
<evidence type="ECO:0000256" key="1">
    <source>
        <dbReference type="ARBA" id="ARBA00023016"/>
    </source>
</evidence>
<dbReference type="Gene3D" id="2.60.40.790">
    <property type="match status" value="1"/>
</dbReference>